<dbReference type="SUPFAM" id="SSF54909">
    <property type="entry name" value="Dimeric alpha+beta barrel"/>
    <property type="match status" value="1"/>
</dbReference>
<dbReference type="RefSeq" id="WP_092718335.1">
    <property type="nucleotide sequence ID" value="NZ_FMAG01000010.1"/>
</dbReference>
<proteinExistence type="predicted"/>
<dbReference type="GO" id="GO:0016491">
    <property type="term" value="F:oxidoreductase activity"/>
    <property type="evidence" value="ECO:0007669"/>
    <property type="project" value="InterPro"/>
</dbReference>
<dbReference type="OrthoDB" id="6369070at2"/>
<protein>
    <recommendedName>
        <fullName evidence="1">EthD domain-containing protein</fullName>
    </recommendedName>
</protein>
<dbReference type="AlphaFoldDB" id="A0A1C3X5G0"/>
<evidence type="ECO:0000259" key="1">
    <source>
        <dbReference type="Pfam" id="PF07110"/>
    </source>
</evidence>
<dbReference type="Pfam" id="PF07110">
    <property type="entry name" value="EthD"/>
    <property type="match status" value="1"/>
</dbReference>
<feature type="domain" description="EthD" evidence="1">
    <location>
        <begin position="11"/>
        <end position="93"/>
    </location>
</feature>
<dbReference type="InterPro" id="IPR009799">
    <property type="entry name" value="EthD_dom"/>
</dbReference>
<evidence type="ECO:0000313" key="2">
    <source>
        <dbReference type="EMBL" id="SCB47471.1"/>
    </source>
</evidence>
<organism evidence="2 3">
    <name type="scientific">Rhizobium multihospitium</name>
    <dbReference type="NCBI Taxonomy" id="410764"/>
    <lineage>
        <taxon>Bacteria</taxon>
        <taxon>Pseudomonadati</taxon>
        <taxon>Pseudomonadota</taxon>
        <taxon>Alphaproteobacteria</taxon>
        <taxon>Hyphomicrobiales</taxon>
        <taxon>Rhizobiaceae</taxon>
        <taxon>Rhizobium/Agrobacterium group</taxon>
        <taxon>Rhizobium</taxon>
    </lineage>
</organism>
<dbReference type="NCBIfam" id="TIGR02118">
    <property type="entry name" value="EthD family reductase"/>
    <property type="match status" value="1"/>
</dbReference>
<dbReference type="Proteomes" id="UP000199101">
    <property type="component" value="Unassembled WGS sequence"/>
</dbReference>
<accession>A0A1C3X5G0</accession>
<sequence length="218" mass="24170">MIIRSGLIRNRDGVDFETFTAHWRNVHASLVVKIDGLRAYSQNHVRKRLASNTETELHRVDGISQLYFDDVESMKVSMASPEQDACIVDLRGFLSDVTLLIQQAADFNIFGRNTALPVKLLYLLHCHASDANDLTTRIQAEFGTSGANWQYRINPIIARDVVVDQSISAGEQIVDLVMEIWTENEADSATAAGLVESSTTIGIVAGFQVDELVILPPR</sequence>
<dbReference type="Gene3D" id="3.30.70.100">
    <property type="match status" value="1"/>
</dbReference>
<keyword evidence="3" id="KW-1185">Reference proteome</keyword>
<dbReference type="EMBL" id="FMAG01000010">
    <property type="protein sequence ID" value="SCB47471.1"/>
    <property type="molecule type" value="Genomic_DNA"/>
</dbReference>
<name>A0A1C3X5G0_9HYPH</name>
<dbReference type="InterPro" id="IPR011008">
    <property type="entry name" value="Dimeric_a/b-barrel"/>
</dbReference>
<dbReference type="STRING" id="410764.GA0061103_0169"/>
<reference evidence="3" key="1">
    <citation type="submission" date="2016-08" db="EMBL/GenBank/DDBJ databases">
        <authorList>
            <person name="Varghese N."/>
            <person name="Submissions Spin"/>
        </authorList>
    </citation>
    <scope>NUCLEOTIDE SEQUENCE [LARGE SCALE GENOMIC DNA]</scope>
    <source>
        <strain evidence="3">HAMBI 2975</strain>
    </source>
</reference>
<gene>
    <name evidence="2" type="ORF">GA0061103_0169</name>
</gene>
<evidence type="ECO:0000313" key="3">
    <source>
        <dbReference type="Proteomes" id="UP000199101"/>
    </source>
</evidence>